<accession>A0ABC8JV71</accession>
<dbReference type="InterPro" id="IPR004146">
    <property type="entry name" value="DC1"/>
</dbReference>
<dbReference type="SUPFAM" id="SSF57889">
    <property type="entry name" value="Cysteine-rich domain"/>
    <property type="match status" value="5"/>
</dbReference>
<gene>
    <name evidence="3" type="ORF">ERUC_LOCUS12934</name>
</gene>
<dbReference type="Pfam" id="PF03107">
    <property type="entry name" value="C1_2"/>
    <property type="match status" value="6"/>
</dbReference>
<protein>
    <recommendedName>
        <fullName evidence="2">DC1 domain-containing protein</fullName>
    </recommendedName>
</protein>
<dbReference type="PANTHER" id="PTHR32410">
    <property type="entry name" value="CYSTEINE/HISTIDINE-RICH C1 DOMAIN FAMILY PROTEIN"/>
    <property type="match status" value="1"/>
</dbReference>
<organism evidence="3 4">
    <name type="scientific">Eruca vesicaria subsp. sativa</name>
    <name type="common">Garden rocket</name>
    <name type="synonym">Eruca sativa</name>
    <dbReference type="NCBI Taxonomy" id="29727"/>
    <lineage>
        <taxon>Eukaryota</taxon>
        <taxon>Viridiplantae</taxon>
        <taxon>Streptophyta</taxon>
        <taxon>Embryophyta</taxon>
        <taxon>Tracheophyta</taxon>
        <taxon>Spermatophyta</taxon>
        <taxon>Magnoliopsida</taxon>
        <taxon>eudicotyledons</taxon>
        <taxon>Gunneridae</taxon>
        <taxon>Pentapetalae</taxon>
        <taxon>rosids</taxon>
        <taxon>malvids</taxon>
        <taxon>Brassicales</taxon>
        <taxon>Brassicaceae</taxon>
        <taxon>Brassiceae</taxon>
        <taxon>Eruca</taxon>
    </lineage>
</organism>
<sequence length="666" mass="76471">MITLRKLSSCQPLPLRSSVYDQMEPEGVSLPWIHSHRLMPWNDLRRGDCCRLFESQSDGYYCKLCDLFVHKKCCDELSEFIDHPSHAYPIHSLMLQKERDLCFLCGRKNVSIHHRCQICNFEVDLLCAKYPPPDVLENVKMHGHKLTLVKELTGFDCSAKCGKTDKGFPYKCEECEDVAFHVDCVWHPTAEVKQQLEVDHSYHPLHLLNLFTGPPPDYSDGKCCLCGREVDEEFFYHCSSCNFTLRCVLHPPQQTIVDLNAHDHPLSLLPRLDSFKCNACGLTGDRSPYICVPCGFMIHQDCLLLPRVININRHDHRVSRTSVLGEGAMNSVCGVCRKKVDWTRGGFSCQRCLGYVVHSNCATNKDVWNGKELEGLLEEEEDTKPYLVIDDNTIQHFSHKEHHLKLHMNGIRYEESKRCRACNHPIGLQSFYGCMKCNFSLHKKCAECPKRKWHVLHNDRLTLVINEEENVFNCDACEMDSNGFMYKHGDTKLDVLCGSVLEPFVHPSHPHHPLYHIPTEKEEICNGCNSWETHILRCIEGDCGFILGFECATLPQVVKHIAYNHPLSLCYGEEEVIGKYWCDICEKEVNPKEWFYTCKDHLASLHTNCVLGSFSGLMPRSIAKFLWKSYEVVLNNSVTRPFCSEFEVKWAEATDKIFLTVVLADS</sequence>
<dbReference type="PANTHER" id="PTHR32410:SF154">
    <property type="entry name" value="CHP-RICH ZINC FINGER PROTEIN-LIKE-RELATED"/>
    <property type="match status" value="1"/>
</dbReference>
<reference evidence="3 4" key="1">
    <citation type="submission" date="2022-03" db="EMBL/GenBank/DDBJ databases">
        <authorList>
            <person name="Macdonald S."/>
            <person name="Ahmed S."/>
            <person name="Newling K."/>
        </authorList>
    </citation>
    <scope>NUCLEOTIDE SEQUENCE [LARGE SCALE GENOMIC DNA]</scope>
</reference>
<dbReference type="Proteomes" id="UP001642260">
    <property type="component" value="Unassembled WGS sequence"/>
</dbReference>
<keyword evidence="4" id="KW-1185">Reference proteome</keyword>
<feature type="domain" description="DC1" evidence="2">
    <location>
        <begin position="261"/>
        <end position="302"/>
    </location>
</feature>
<proteinExistence type="predicted"/>
<evidence type="ECO:0000256" key="1">
    <source>
        <dbReference type="ARBA" id="ARBA00022737"/>
    </source>
</evidence>
<name>A0ABC8JV71_ERUVS</name>
<feature type="domain" description="DC1" evidence="2">
    <location>
        <begin position="202"/>
        <end position="245"/>
    </location>
</feature>
<feature type="domain" description="DC1" evidence="2">
    <location>
        <begin position="141"/>
        <end position="185"/>
    </location>
</feature>
<evidence type="ECO:0000313" key="3">
    <source>
        <dbReference type="EMBL" id="CAH8333698.1"/>
    </source>
</evidence>
<evidence type="ECO:0000313" key="4">
    <source>
        <dbReference type="Proteomes" id="UP001642260"/>
    </source>
</evidence>
<dbReference type="InterPro" id="IPR053192">
    <property type="entry name" value="Vacuole_Formation_Reg"/>
</dbReference>
<feature type="domain" description="DC1" evidence="2">
    <location>
        <begin position="312"/>
        <end position="362"/>
    </location>
</feature>
<comment type="caution">
    <text evidence="3">The sequence shown here is derived from an EMBL/GenBank/DDBJ whole genome shotgun (WGS) entry which is preliminary data.</text>
</comment>
<dbReference type="AlphaFoldDB" id="A0ABC8JV71"/>
<evidence type="ECO:0000259" key="2">
    <source>
        <dbReference type="Pfam" id="PF03107"/>
    </source>
</evidence>
<dbReference type="EMBL" id="CAKOAT010122266">
    <property type="protein sequence ID" value="CAH8333698.1"/>
    <property type="molecule type" value="Genomic_DNA"/>
</dbReference>
<feature type="domain" description="DC1" evidence="2">
    <location>
        <begin position="397"/>
        <end position="446"/>
    </location>
</feature>
<feature type="domain" description="DC1" evidence="2">
    <location>
        <begin position="564"/>
        <end position="610"/>
    </location>
</feature>
<dbReference type="InterPro" id="IPR046349">
    <property type="entry name" value="C1-like_sf"/>
</dbReference>
<keyword evidence="1" id="KW-0677">Repeat</keyword>